<comment type="caution">
    <text evidence="7">The sequence shown here is derived from an EMBL/GenBank/DDBJ whole genome shotgun (WGS) entry which is preliminary data.</text>
</comment>
<comment type="similarity">
    <text evidence="1 5">Belongs to the pseudouridine synthase RsuA family.</text>
</comment>
<evidence type="ECO:0000256" key="2">
    <source>
        <dbReference type="ARBA" id="ARBA00022884"/>
    </source>
</evidence>
<dbReference type="PROSITE" id="PS50889">
    <property type="entry name" value="S4"/>
    <property type="match status" value="1"/>
</dbReference>
<dbReference type="PANTHER" id="PTHR47683:SF4">
    <property type="entry name" value="PSEUDOURIDINE SYNTHASE"/>
    <property type="match status" value="1"/>
</dbReference>
<keyword evidence="3 5" id="KW-0413">Isomerase</keyword>
<evidence type="ECO:0000256" key="1">
    <source>
        <dbReference type="ARBA" id="ARBA00008348"/>
    </source>
</evidence>
<dbReference type="InterPro" id="IPR036986">
    <property type="entry name" value="S4_RNA-bd_sf"/>
</dbReference>
<dbReference type="Pfam" id="PF00849">
    <property type="entry name" value="PseudoU_synth_2"/>
    <property type="match status" value="1"/>
</dbReference>
<dbReference type="InterPro" id="IPR000748">
    <property type="entry name" value="PsdUridine_synth_RsuA/RluB/E/F"/>
</dbReference>
<dbReference type="CDD" id="cd00165">
    <property type="entry name" value="S4"/>
    <property type="match status" value="1"/>
</dbReference>
<keyword evidence="8" id="KW-1185">Reference proteome</keyword>
<dbReference type="Gene3D" id="3.10.290.10">
    <property type="entry name" value="RNA-binding S4 domain"/>
    <property type="match status" value="1"/>
</dbReference>
<dbReference type="SUPFAM" id="SSF55120">
    <property type="entry name" value="Pseudouridine synthase"/>
    <property type="match status" value="1"/>
</dbReference>
<dbReference type="InterPro" id="IPR002942">
    <property type="entry name" value="S4_RNA-bd"/>
</dbReference>
<gene>
    <name evidence="7" type="ORF">H9X81_02860</name>
</gene>
<dbReference type="InterPro" id="IPR018496">
    <property type="entry name" value="PsdUridine_synth_RsuA/RluB_CS"/>
</dbReference>
<sequence length="242" mass="27340">MRLDRLLAGQGTQTRKEVRELIRKGRVTVNGQPEKAADRQVEPLTDVIEVDGVPLRVREHVYLMLHKPQGVVSATEDRHQPTVVDLVPPELRRKNLFPAGRLDKDTEGFVLITDDGAFAHRILAPKNKLPKRYTAVLDHRLDPAVIGEFEKGVDIGGGDHTLPAELTILENGENPRVSVIICEGMYHQIKRMFERFGYRVIYLKREQIGGLPLDPALPKGACRELTDEELHRLEEKEGEDAQ</sequence>
<evidence type="ECO:0000313" key="7">
    <source>
        <dbReference type="EMBL" id="MBM6922639.1"/>
    </source>
</evidence>
<dbReference type="EMBL" id="JACSNR010000002">
    <property type="protein sequence ID" value="MBM6922639.1"/>
    <property type="molecule type" value="Genomic_DNA"/>
</dbReference>
<dbReference type="InterPro" id="IPR050343">
    <property type="entry name" value="RsuA_PseudoU_synthase"/>
</dbReference>
<dbReference type="NCBIfam" id="TIGR00093">
    <property type="entry name" value="pseudouridine synthase"/>
    <property type="match status" value="1"/>
</dbReference>
<proteinExistence type="inferred from homology"/>
<keyword evidence="2 4" id="KW-0694">RNA-binding</keyword>
<protein>
    <recommendedName>
        <fullName evidence="5">Pseudouridine synthase</fullName>
        <ecNumber evidence="5">5.4.99.-</ecNumber>
    </recommendedName>
</protein>
<dbReference type="SUPFAM" id="SSF55174">
    <property type="entry name" value="Alpha-L RNA-binding motif"/>
    <property type="match status" value="1"/>
</dbReference>
<evidence type="ECO:0000313" key="8">
    <source>
        <dbReference type="Proteomes" id="UP000724149"/>
    </source>
</evidence>
<evidence type="ECO:0000256" key="3">
    <source>
        <dbReference type="ARBA" id="ARBA00023235"/>
    </source>
</evidence>
<organism evidence="7 8">
    <name type="scientific">Hydrogenoanaerobacterium saccharovorans</name>
    <dbReference type="NCBI Taxonomy" id="474960"/>
    <lineage>
        <taxon>Bacteria</taxon>
        <taxon>Bacillati</taxon>
        <taxon>Bacillota</taxon>
        <taxon>Clostridia</taxon>
        <taxon>Eubacteriales</taxon>
        <taxon>Oscillospiraceae</taxon>
        <taxon>Hydrogenoanaerobacterium</taxon>
    </lineage>
</organism>
<accession>A0ABS2GLN9</accession>
<dbReference type="Gene3D" id="3.30.70.1560">
    <property type="entry name" value="Alpha-L RNA-binding motif"/>
    <property type="match status" value="1"/>
</dbReference>
<dbReference type="InterPro" id="IPR006145">
    <property type="entry name" value="PsdUridine_synth_RsuA/RluA"/>
</dbReference>
<dbReference type="Gene3D" id="3.30.70.580">
    <property type="entry name" value="Pseudouridine synthase I, catalytic domain, N-terminal subdomain"/>
    <property type="match status" value="1"/>
</dbReference>
<dbReference type="InterPro" id="IPR020103">
    <property type="entry name" value="PsdUridine_synth_cat_dom_sf"/>
</dbReference>
<dbReference type="Proteomes" id="UP000724149">
    <property type="component" value="Unassembled WGS sequence"/>
</dbReference>
<dbReference type="SMART" id="SM00363">
    <property type="entry name" value="S4"/>
    <property type="match status" value="1"/>
</dbReference>
<evidence type="ECO:0000259" key="6">
    <source>
        <dbReference type="SMART" id="SM00363"/>
    </source>
</evidence>
<dbReference type="CDD" id="cd02553">
    <property type="entry name" value="PseudoU_synth_RsuA"/>
    <property type="match status" value="1"/>
</dbReference>
<dbReference type="PROSITE" id="PS01149">
    <property type="entry name" value="PSI_RSU"/>
    <property type="match status" value="1"/>
</dbReference>
<dbReference type="InterPro" id="IPR020094">
    <property type="entry name" value="TruA/RsuA/RluB/E/F_N"/>
</dbReference>
<dbReference type="EC" id="5.4.99.-" evidence="5"/>
<feature type="domain" description="RNA-binding S4" evidence="6">
    <location>
        <begin position="1"/>
        <end position="59"/>
    </location>
</feature>
<name>A0ABS2GLN9_9FIRM</name>
<dbReference type="PANTHER" id="PTHR47683">
    <property type="entry name" value="PSEUDOURIDINE SYNTHASE FAMILY PROTEIN-RELATED"/>
    <property type="match status" value="1"/>
</dbReference>
<reference evidence="7 8" key="1">
    <citation type="journal article" date="2021" name="Sci. Rep.">
        <title>The distribution of antibiotic resistance genes in chicken gut microbiota commensals.</title>
        <authorList>
            <person name="Juricova H."/>
            <person name="Matiasovicova J."/>
            <person name="Kubasova T."/>
            <person name="Cejkova D."/>
            <person name="Rychlik I."/>
        </authorList>
    </citation>
    <scope>NUCLEOTIDE SEQUENCE [LARGE SCALE GENOMIC DNA]</scope>
    <source>
        <strain evidence="7 8">An564</strain>
    </source>
</reference>
<evidence type="ECO:0000256" key="4">
    <source>
        <dbReference type="PROSITE-ProRule" id="PRU00182"/>
    </source>
</evidence>
<dbReference type="Pfam" id="PF01479">
    <property type="entry name" value="S4"/>
    <property type="match status" value="1"/>
</dbReference>
<dbReference type="InterPro" id="IPR042092">
    <property type="entry name" value="PsdUridine_s_RsuA/RluB/E/F_cat"/>
</dbReference>
<evidence type="ECO:0000256" key="5">
    <source>
        <dbReference type="RuleBase" id="RU003887"/>
    </source>
</evidence>